<dbReference type="PROSITE" id="PS50850">
    <property type="entry name" value="MFS"/>
    <property type="match status" value="1"/>
</dbReference>
<dbReference type="SUPFAM" id="SSF103473">
    <property type="entry name" value="MFS general substrate transporter"/>
    <property type="match status" value="1"/>
</dbReference>
<feature type="transmembrane region" description="Helical" evidence="8">
    <location>
        <begin position="416"/>
        <end position="435"/>
    </location>
</feature>
<dbReference type="PANTHER" id="PTHR23511:SF34">
    <property type="entry name" value="SYNAPTIC VESICLE GLYCOPROTEIN 2"/>
    <property type="match status" value="1"/>
</dbReference>
<keyword evidence="11" id="KW-1185">Reference proteome</keyword>
<evidence type="ECO:0000256" key="1">
    <source>
        <dbReference type="ARBA" id="ARBA00004141"/>
    </source>
</evidence>
<feature type="domain" description="Major facilitator superfamily (MFS) profile" evidence="9">
    <location>
        <begin position="53"/>
        <end position="460"/>
    </location>
</feature>
<feature type="transmembrane region" description="Helical" evidence="8">
    <location>
        <begin position="318"/>
        <end position="336"/>
    </location>
</feature>
<keyword evidence="5 8" id="KW-1133">Transmembrane helix</keyword>
<dbReference type="GO" id="GO:0022857">
    <property type="term" value="F:transmembrane transporter activity"/>
    <property type="evidence" value="ECO:0007669"/>
    <property type="project" value="InterPro"/>
</dbReference>
<feature type="transmembrane region" description="Helical" evidence="8">
    <location>
        <begin position="90"/>
        <end position="107"/>
    </location>
</feature>
<feature type="transmembrane region" description="Helical" evidence="8">
    <location>
        <begin position="55"/>
        <end position="78"/>
    </location>
</feature>
<reference evidence="10 11" key="1">
    <citation type="submission" date="2012-09" db="EMBL/GenBank/DDBJ databases">
        <title>The Genome Sequence of Massilia timonae CCUG 45783.</title>
        <authorList>
            <consortium name="The Broad Institute Genome Sequencing Platform"/>
            <person name="Earl A."/>
            <person name="Ward D."/>
            <person name="Feldgarden M."/>
            <person name="Gevers D."/>
            <person name="Huys G."/>
            <person name="Walker B."/>
            <person name="Young S.K."/>
            <person name="Zeng Q."/>
            <person name="Gargeya S."/>
            <person name="Fitzgerald M."/>
            <person name="Haas B."/>
            <person name="Abouelleil A."/>
            <person name="Alvarado L."/>
            <person name="Arachchi H.M."/>
            <person name="Berlin A.M."/>
            <person name="Chapman S.B."/>
            <person name="Goldberg J."/>
            <person name="Griggs A."/>
            <person name="Gujja S."/>
            <person name="Hansen M."/>
            <person name="Howarth C."/>
            <person name="Imamovic A."/>
            <person name="Larimer J."/>
            <person name="McCowen C."/>
            <person name="Montmayeur A."/>
            <person name="Murphy C."/>
            <person name="Neiman D."/>
            <person name="Pearson M."/>
            <person name="Priest M."/>
            <person name="Roberts A."/>
            <person name="Saif S."/>
            <person name="Shea T."/>
            <person name="Sisk P."/>
            <person name="Sykes S."/>
            <person name="Wortman J."/>
            <person name="Nusbaum C."/>
            <person name="Birren B."/>
        </authorList>
    </citation>
    <scope>NUCLEOTIDE SEQUENCE [LARGE SCALE GENOMIC DNA]</scope>
    <source>
        <strain evidence="10 11">CCUG 45783</strain>
    </source>
</reference>
<dbReference type="HOGENOM" id="CLU_001265_46_6_4"/>
<gene>
    <name evidence="10" type="ORF">HMPREF9710_01107</name>
</gene>
<feature type="transmembrane region" description="Helical" evidence="8">
    <location>
        <begin position="177"/>
        <end position="200"/>
    </location>
</feature>
<evidence type="ECO:0000313" key="10">
    <source>
        <dbReference type="EMBL" id="EKU83622.1"/>
    </source>
</evidence>
<dbReference type="InterPro" id="IPR036259">
    <property type="entry name" value="MFS_trans_sf"/>
</dbReference>
<dbReference type="InterPro" id="IPR020846">
    <property type="entry name" value="MFS_dom"/>
</dbReference>
<feature type="transmembrane region" description="Helical" evidence="8">
    <location>
        <begin position="206"/>
        <end position="225"/>
    </location>
</feature>
<proteinExistence type="inferred from homology"/>
<dbReference type="AlphaFoldDB" id="K9DYA4"/>
<name>K9DYA4_9BURK</name>
<accession>K9DYA4</accession>
<dbReference type="CDD" id="cd17316">
    <property type="entry name" value="MFS_SV2_like"/>
    <property type="match status" value="1"/>
</dbReference>
<keyword evidence="3" id="KW-0813">Transport</keyword>
<dbReference type="Pfam" id="PF07690">
    <property type="entry name" value="MFS_1"/>
    <property type="match status" value="1"/>
</dbReference>
<keyword evidence="6 8" id="KW-0472">Membrane</keyword>
<feature type="transmembrane region" description="Helical" evidence="8">
    <location>
        <begin position="144"/>
        <end position="165"/>
    </location>
</feature>
<dbReference type="Proteomes" id="UP000009874">
    <property type="component" value="Unassembled WGS sequence"/>
</dbReference>
<evidence type="ECO:0000256" key="4">
    <source>
        <dbReference type="ARBA" id="ARBA00022692"/>
    </source>
</evidence>
<evidence type="ECO:0000256" key="3">
    <source>
        <dbReference type="ARBA" id="ARBA00022448"/>
    </source>
</evidence>
<dbReference type="EMBL" id="AGZI01000010">
    <property type="protein sequence ID" value="EKU83622.1"/>
    <property type="molecule type" value="Genomic_DNA"/>
</dbReference>
<evidence type="ECO:0000256" key="2">
    <source>
        <dbReference type="ARBA" id="ARBA00010992"/>
    </source>
</evidence>
<dbReference type="InterPro" id="IPR011701">
    <property type="entry name" value="MFS"/>
</dbReference>
<comment type="subcellular location">
    <subcellularLocation>
        <location evidence="1">Membrane</location>
        <topology evidence="1">Multi-pass membrane protein</topology>
    </subcellularLocation>
</comment>
<feature type="region of interest" description="Disordered" evidence="7">
    <location>
        <begin position="1"/>
        <end position="27"/>
    </location>
</feature>
<organism evidence="10 11">
    <name type="scientific">Massilia timonae CCUG 45783</name>
    <dbReference type="NCBI Taxonomy" id="883126"/>
    <lineage>
        <taxon>Bacteria</taxon>
        <taxon>Pseudomonadati</taxon>
        <taxon>Pseudomonadota</taxon>
        <taxon>Betaproteobacteria</taxon>
        <taxon>Burkholderiales</taxon>
        <taxon>Oxalobacteraceae</taxon>
        <taxon>Telluria group</taxon>
        <taxon>Massilia</taxon>
    </lineage>
</organism>
<evidence type="ECO:0000313" key="11">
    <source>
        <dbReference type="Proteomes" id="UP000009874"/>
    </source>
</evidence>
<feature type="transmembrane region" description="Helical" evidence="8">
    <location>
        <begin position="119"/>
        <end position="138"/>
    </location>
</feature>
<evidence type="ECO:0000256" key="6">
    <source>
        <dbReference type="ARBA" id="ARBA00023136"/>
    </source>
</evidence>
<dbReference type="eggNOG" id="COG2814">
    <property type="taxonomic scope" value="Bacteria"/>
</dbReference>
<dbReference type="PANTHER" id="PTHR23511">
    <property type="entry name" value="SYNAPTIC VESICLE GLYCOPROTEIN 2"/>
    <property type="match status" value="1"/>
</dbReference>
<dbReference type="PATRIC" id="fig|883126.3.peg.1118"/>
<keyword evidence="4 8" id="KW-0812">Transmembrane</keyword>
<sequence length="465" mass="50511">MNGPLQDMTDGILPSSRYGRDDRDNGPASAHAALLPVGRVFEEFPLTREHFKSCFALFFVFVIEAWEMMIIVYCGPLISKDLNLSATQLGNLIGAMFVGMAIGAVFWGSVADKIGRKKATILSLLLYGVISMASAFAPDYGMLYALRLLSGIVAAGMIVVCFPYFTELLPMRSRGPLTVYLAAGWPVGVLLAVGATVLLMPYGWRWVIGVSSLGGLWAIGVALWVQESPYWLVGTGQQQKAREVISRLSRGAVVVPASQTLCVDKAARGPIREVFKGRILRITVLQIAINFTFSWGYWGLQTWLPVLLQQRGLSLPQSYGFIAISALFMVPGYICSSYLTGKFGRKKVFTAFVASAAIAGYAFATAQTIDALYVSNFVLVFFSLGAWGVWNVWVAELYPTRVRTAGYSWAVFAQRFANIVAPGTIGLLVAGGASFDLTTTFIDLFLVATVLLALFLPETEGGKLS</sequence>
<evidence type="ECO:0000256" key="5">
    <source>
        <dbReference type="ARBA" id="ARBA00022989"/>
    </source>
</evidence>
<protein>
    <recommendedName>
        <fullName evidence="9">Major facilitator superfamily (MFS) profile domain-containing protein</fullName>
    </recommendedName>
</protein>
<comment type="similarity">
    <text evidence="2">Belongs to the major facilitator superfamily. Sugar transporter (TC 2.A.1.1) family.</text>
</comment>
<feature type="transmembrane region" description="Helical" evidence="8">
    <location>
        <begin position="372"/>
        <end position="395"/>
    </location>
</feature>
<feature type="transmembrane region" description="Helical" evidence="8">
    <location>
        <begin position="279"/>
        <end position="298"/>
    </location>
</feature>
<dbReference type="GO" id="GO:0016020">
    <property type="term" value="C:membrane"/>
    <property type="evidence" value="ECO:0007669"/>
    <property type="project" value="UniProtKB-SubCell"/>
</dbReference>
<feature type="transmembrane region" description="Helical" evidence="8">
    <location>
        <begin position="441"/>
        <end position="457"/>
    </location>
</feature>
<evidence type="ECO:0000256" key="7">
    <source>
        <dbReference type="SAM" id="MobiDB-lite"/>
    </source>
</evidence>
<comment type="caution">
    <text evidence="10">The sequence shown here is derived from an EMBL/GenBank/DDBJ whole genome shotgun (WGS) entry which is preliminary data.</text>
</comment>
<evidence type="ECO:0000259" key="9">
    <source>
        <dbReference type="PROSITE" id="PS50850"/>
    </source>
</evidence>
<feature type="transmembrane region" description="Helical" evidence="8">
    <location>
        <begin position="348"/>
        <end position="366"/>
    </location>
</feature>
<dbReference type="Gene3D" id="1.20.1250.20">
    <property type="entry name" value="MFS general substrate transporter like domains"/>
    <property type="match status" value="1"/>
</dbReference>
<evidence type="ECO:0000256" key="8">
    <source>
        <dbReference type="SAM" id="Phobius"/>
    </source>
</evidence>